<evidence type="ECO:0008006" key="4">
    <source>
        <dbReference type="Google" id="ProtNLM"/>
    </source>
</evidence>
<evidence type="ECO:0000313" key="3">
    <source>
        <dbReference type="Proteomes" id="UP000245119"/>
    </source>
</evidence>
<reference evidence="2 3" key="1">
    <citation type="submission" date="2018-04" db="EMBL/GenBank/DDBJ databases">
        <title>The genome of golden apple snail Pomacea canaliculata provides insight into stress tolerance and invasive adaptation.</title>
        <authorList>
            <person name="Liu C."/>
            <person name="Liu B."/>
            <person name="Ren Y."/>
            <person name="Zhang Y."/>
            <person name="Wang H."/>
            <person name="Li S."/>
            <person name="Jiang F."/>
            <person name="Yin L."/>
            <person name="Zhang G."/>
            <person name="Qian W."/>
            <person name="Fan W."/>
        </authorList>
    </citation>
    <scope>NUCLEOTIDE SEQUENCE [LARGE SCALE GENOMIC DNA]</scope>
    <source>
        <strain evidence="2">SZHN2017</strain>
        <tissue evidence="2">Muscle</tissue>
    </source>
</reference>
<dbReference type="Proteomes" id="UP000245119">
    <property type="component" value="Linkage Group LG10"/>
</dbReference>
<comment type="caution">
    <text evidence="2">The sequence shown here is derived from an EMBL/GenBank/DDBJ whole genome shotgun (WGS) entry which is preliminary data.</text>
</comment>
<evidence type="ECO:0000256" key="1">
    <source>
        <dbReference type="SAM" id="SignalP"/>
    </source>
</evidence>
<dbReference type="EMBL" id="PZQS01000010">
    <property type="protein sequence ID" value="PVD23063.1"/>
    <property type="molecule type" value="Genomic_DNA"/>
</dbReference>
<dbReference type="AlphaFoldDB" id="A0A2T7NPI6"/>
<proteinExistence type="predicted"/>
<gene>
    <name evidence="2" type="ORF">C0Q70_16325</name>
</gene>
<feature type="signal peptide" evidence="1">
    <location>
        <begin position="1"/>
        <end position="25"/>
    </location>
</feature>
<keyword evidence="3" id="KW-1185">Reference proteome</keyword>
<evidence type="ECO:0000313" key="2">
    <source>
        <dbReference type="EMBL" id="PVD23063.1"/>
    </source>
</evidence>
<organism evidence="2 3">
    <name type="scientific">Pomacea canaliculata</name>
    <name type="common">Golden apple snail</name>
    <dbReference type="NCBI Taxonomy" id="400727"/>
    <lineage>
        <taxon>Eukaryota</taxon>
        <taxon>Metazoa</taxon>
        <taxon>Spiralia</taxon>
        <taxon>Lophotrochozoa</taxon>
        <taxon>Mollusca</taxon>
        <taxon>Gastropoda</taxon>
        <taxon>Caenogastropoda</taxon>
        <taxon>Architaenioglossa</taxon>
        <taxon>Ampullarioidea</taxon>
        <taxon>Ampullariidae</taxon>
        <taxon>Pomacea</taxon>
    </lineage>
</organism>
<name>A0A2T7NPI6_POMCA</name>
<accession>A0A2T7NPI6</accession>
<keyword evidence="1" id="KW-0732">Signal</keyword>
<protein>
    <recommendedName>
        <fullName evidence="4">Secreted protein</fullName>
    </recommendedName>
</protein>
<sequence length="117" mass="12860">MLQSETLHAAHVLKMFVLALRVSSSLVSCTAITGCNQDPNSSSKRIFPTNRLIVRREANSEGKAACHWLTSPPTQALSAREVLPRDIIDAAVIDEWAELNVSCGFGAVHARRKEYAR</sequence>
<feature type="chain" id="PRO_5015476145" description="Secreted protein" evidence="1">
    <location>
        <begin position="26"/>
        <end position="117"/>
    </location>
</feature>